<evidence type="ECO:0008006" key="5">
    <source>
        <dbReference type="Google" id="ProtNLM"/>
    </source>
</evidence>
<keyword evidence="1" id="KW-0472">Membrane</keyword>
<evidence type="ECO:0000256" key="2">
    <source>
        <dbReference type="SAM" id="SignalP"/>
    </source>
</evidence>
<dbReference type="Proteomes" id="UP001189429">
    <property type="component" value="Unassembled WGS sequence"/>
</dbReference>
<gene>
    <name evidence="3" type="ORF">PCOR1329_LOCUS62394</name>
</gene>
<evidence type="ECO:0000313" key="3">
    <source>
        <dbReference type="EMBL" id="CAK0878754.1"/>
    </source>
</evidence>
<protein>
    <recommendedName>
        <fullName evidence="5">Transmembrane protein</fullName>
    </recommendedName>
</protein>
<feature type="transmembrane region" description="Helical" evidence="1">
    <location>
        <begin position="144"/>
        <end position="163"/>
    </location>
</feature>
<feature type="signal peptide" evidence="2">
    <location>
        <begin position="1"/>
        <end position="20"/>
    </location>
</feature>
<keyword evidence="1" id="KW-0812">Transmembrane</keyword>
<evidence type="ECO:0000256" key="1">
    <source>
        <dbReference type="SAM" id="Phobius"/>
    </source>
</evidence>
<proteinExistence type="predicted"/>
<feature type="transmembrane region" description="Helical" evidence="1">
    <location>
        <begin position="112"/>
        <end position="132"/>
    </location>
</feature>
<feature type="transmembrane region" description="Helical" evidence="1">
    <location>
        <begin position="40"/>
        <end position="61"/>
    </location>
</feature>
<reference evidence="3" key="1">
    <citation type="submission" date="2023-10" db="EMBL/GenBank/DDBJ databases">
        <authorList>
            <person name="Chen Y."/>
            <person name="Shah S."/>
            <person name="Dougan E. K."/>
            <person name="Thang M."/>
            <person name="Chan C."/>
        </authorList>
    </citation>
    <scope>NUCLEOTIDE SEQUENCE [LARGE SCALE GENOMIC DNA]</scope>
</reference>
<keyword evidence="4" id="KW-1185">Reference proteome</keyword>
<organism evidence="3 4">
    <name type="scientific">Prorocentrum cordatum</name>
    <dbReference type="NCBI Taxonomy" id="2364126"/>
    <lineage>
        <taxon>Eukaryota</taxon>
        <taxon>Sar</taxon>
        <taxon>Alveolata</taxon>
        <taxon>Dinophyceae</taxon>
        <taxon>Prorocentrales</taxon>
        <taxon>Prorocentraceae</taxon>
        <taxon>Prorocentrum</taxon>
    </lineage>
</organism>
<feature type="non-terminal residue" evidence="3">
    <location>
        <position position="199"/>
    </location>
</feature>
<keyword evidence="1" id="KW-1133">Transmembrane helix</keyword>
<feature type="transmembrane region" description="Helical" evidence="1">
    <location>
        <begin position="169"/>
        <end position="189"/>
    </location>
</feature>
<feature type="chain" id="PRO_5047042513" description="Transmembrane protein" evidence="2">
    <location>
        <begin position="21"/>
        <end position="199"/>
    </location>
</feature>
<evidence type="ECO:0000313" key="4">
    <source>
        <dbReference type="Proteomes" id="UP001189429"/>
    </source>
</evidence>
<keyword evidence="2" id="KW-0732">Signal</keyword>
<comment type="caution">
    <text evidence="3">The sequence shown here is derived from an EMBL/GenBank/DDBJ whole genome shotgun (WGS) entry which is preliminary data.</text>
</comment>
<dbReference type="EMBL" id="CAUYUJ010017879">
    <property type="protein sequence ID" value="CAK0878754.1"/>
    <property type="molecule type" value="Genomic_DNA"/>
</dbReference>
<sequence length="199" mass="20782">MLGYAALLPVSLLLAPVVLAVAFAPELVRRVPIPSLVHRLMFWAFSACTILWFLSPSALATRVNGLLRPAALRLAAQGKHRLAALTFASCEFLRPVTVVLQALFAARLVTSALPAGAAGLVLPALPAQYGLLAGTYPSRFLGPLLGGPTSALLGWVLNLIQVLVSGREWLLALSLACLHGARLVLAATAPRAAASPEGL</sequence>
<name>A0ABN9VYL7_9DINO</name>
<accession>A0ABN9VYL7</accession>